<protein>
    <submittedName>
        <fullName evidence="1">Uncharacterized protein</fullName>
    </submittedName>
</protein>
<gene>
    <name evidence="1" type="ORF">NOCA1240140</name>
</gene>
<dbReference type="AlphaFoldDB" id="A0A2P2CGJ1"/>
<reference evidence="1" key="1">
    <citation type="submission" date="2015-08" db="EMBL/GenBank/DDBJ databases">
        <authorList>
            <person name="Babu N.S."/>
            <person name="Beckwith C.J."/>
            <person name="Beseler K.G."/>
            <person name="Brison A."/>
            <person name="Carone J.V."/>
            <person name="Caskin T.P."/>
            <person name="Diamond M."/>
            <person name="Durham M.E."/>
            <person name="Foxe J.M."/>
            <person name="Go M."/>
            <person name="Henderson B.A."/>
            <person name="Jones I.B."/>
            <person name="McGettigan J.A."/>
            <person name="Micheletti S.J."/>
            <person name="Nasrallah M.E."/>
            <person name="Ortiz D."/>
            <person name="Piller C.R."/>
            <person name="Privatt S.R."/>
            <person name="Schneider S.L."/>
            <person name="Sharp S."/>
            <person name="Smith T.C."/>
            <person name="Stanton J.D."/>
            <person name="Ullery H.E."/>
            <person name="Wilson R.J."/>
            <person name="Serrano M.G."/>
            <person name="Buck G."/>
            <person name="Lee V."/>
            <person name="Wang Y."/>
            <person name="Carvalho R."/>
            <person name="Voegtly L."/>
            <person name="Shi R."/>
            <person name="Duckworth R."/>
            <person name="Johnson A."/>
            <person name="Loviza R."/>
            <person name="Walstead R."/>
            <person name="Shah Z."/>
            <person name="Kiflezghi M."/>
            <person name="Wade K."/>
            <person name="Ball S.L."/>
            <person name="Bradley K.W."/>
            <person name="Asai D.J."/>
            <person name="Bowman C.A."/>
            <person name="Russell D.A."/>
            <person name="Pope W.H."/>
            <person name="Jacobs-Sera D."/>
            <person name="Hendrix R.W."/>
            <person name="Hatfull G.F."/>
        </authorList>
    </citation>
    <scope>NUCLEOTIDE SEQUENCE</scope>
</reference>
<sequence>MTGVQVERAPWVSVLGSIADDFAARALAQELFRDRARPGTGVHHLHAHSATLWRQAESSLRARIEEMELGSG</sequence>
<dbReference type="EMBL" id="CZKB01000017">
    <property type="protein sequence ID" value="CUR61037.1"/>
    <property type="molecule type" value="Genomic_DNA"/>
</dbReference>
<proteinExistence type="predicted"/>
<name>A0A2P2CGJ1_9ZZZZ</name>
<organism evidence="1">
    <name type="scientific">metagenome</name>
    <dbReference type="NCBI Taxonomy" id="256318"/>
    <lineage>
        <taxon>unclassified sequences</taxon>
        <taxon>metagenomes</taxon>
    </lineage>
</organism>
<accession>A0A2P2CGJ1</accession>
<evidence type="ECO:0000313" key="1">
    <source>
        <dbReference type="EMBL" id="CUR61037.1"/>
    </source>
</evidence>